<keyword evidence="1" id="KW-1133">Transmembrane helix</keyword>
<keyword evidence="3" id="KW-1185">Reference proteome</keyword>
<evidence type="ECO:0000313" key="2">
    <source>
        <dbReference type="EMBL" id="MCU6697923.1"/>
    </source>
</evidence>
<evidence type="ECO:0000313" key="3">
    <source>
        <dbReference type="Proteomes" id="UP001652461"/>
    </source>
</evidence>
<dbReference type="Proteomes" id="UP001652461">
    <property type="component" value="Unassembled WGS sequence"/>
</dbReference>
<name>A0ABT2S020_9FIRM</name>
<reference evidence="2 3" key="1">
    <citation type="journal article" date="2021" name="ISME Commun">
        <title>Automated analysis of genomic sequences facilitates high-throughput and comprehensive description of bacteria.</title>
        <authorList>
            <person name="Hitch T.C.A."/>
        </authorList>
    </citation>
    <scope>NUCLEOTIDE SEQUENCE [LARGE SCALE GENOMIC DNA]</scope>
    <source>
        <strain evidence="2 3">Sanger_04</strain>
    </source>
</reference>
<dbReference type="EMBL" id="JAOQKC010000021">
    <property type="protein sequence ID" value="MCU6697923.1"/>
    <property type="molecule type" value="Genomic_DNA"/>
</dbReference>
<organism evidence="2 3">
    <name type="scientific">Laedolimicola ammoniilytica</name>
    <dbReference type="NCBI Taxonomy" id="2981771"/>
    <lineage>
        <taxon>Bacteria</taxon>
        <taxon>Bacillati</taxon>
        <taxon>Bacillota</taxon>
        <taxon>Clostridia</taxon>
        <taxon>Lachnospirales</taxon>
        <taxon>Lachnospiraceae</taxon>
        <taxon>Laedolimicola</taxon>
    </lineage>
</organism>
<protein>
    <submittedName>
        <fullName evidence="2">Uncharacterized protein</fullName>
    </submittedName>
</protein>
<keyword evidence="1" id="KW-0472">Membrane</keyword>
<keyword evidence="1" id="KW-0812">Transmembrane</keyword>
<accession>A0ABT2S020</accession>
<gene>
    <name evidence="2" type="ORF">OCV63_13635</name>
</gene>
<sequence length="107" mass="12460">MQKGFSEDAMTRENRKQFREDIETYVRRHGELVLLLLALLMGAAGTCLYGIYAREPEPVRVEQTAWWGGLYPEYCMPGVGDKAVRIRFRYLTFFNKEPEAYIGETDE</sequence>
<proteinExistence type="predicted"/>
<evidence type="ECO:0000256" key="1">
    <source>
        <dbReference type="SAM" id="Phobius"/>
    </source>
</evidence>
<feature type="transmembrane region" description="Helical" evidence="1">
    <location>
        <begin position="32"/>
        <end position="52"/>
    </location>
</feature>
<dbReference type="RefSeq" id="WP_158364724.1">
    <property type="nucleotide sequence ID" value="NZ_JAOQKC010000021.1"/>
</dbReference>
<comment type="caution">
    <text evidence="2">The sequence shown here is derived from an EMBL/GenBank/DDBJ whole genome shotgun (WGS) entry which is preliminary data.</text>
</comment>